<dbReference type="Pfam" id="PF00248">
    <property type="entry name" value="Aldo_ket_red"/>
    <property type="match status" value="1"/>
</dbReference>
<dbReference type="EMBL" id="CP045201">
    <property type="protein sequence ID" value="QOL82758.1"/>
    <property type="molecule type" value="Genomic_DNA"/>
</dbReference>
<accession>A0A7L9WTA7</accession>
<dbReference type="InterPro" id="IPR036812">
    <property type="entry name" value="NAD(P)_OxRdtase_dom_sf"/>
</dbReference>
<dbReference type="GO" id="GO:0005829">
    <property type="term" value="C:cytosol"/>
    <property type="evidence" value="ECO:0007669"/>
    <property type="project" value="TreeGrafter"/>
</dbReference>
<reference evidence="2 3" key="1">
    <citation type="submission" date="2019-10" db="EMBL/GenBank/DDBJ databases">
        <title>Pseudopuniceibacterium sp. HQ09 islated from Antarctica.</title>
        <authorList>
            <person name="Liao L."/>
            <person name="Su S."/>
            <person name="Chen B."/>
            <person name="Yu Y."/>
        </authorList>
    </citation>
    <scope>NUCLEOTIDE SEQUENCE [LARGE SCALE GENOMIC DNA]</scope>
    <source>
        <strain evidence="2 3">HQ09</strain>
    </source>
</reference>
<dbReference type="PANTHER" id="PTHR42686">
    <property type="entry name" value="GH17980P-RELATED"/>
    <property type="match status" value="1"/>
</dbReference>
<dbReference type="Gene3D" id="3.20.20.100">
    <property type="entry name" value="NADP-dependent oxidoreductase domain"/>
    <property type="match status" value="1"/>
</dbReference>
<proteinExistence type="predicted"/>
<dbReference type="RefSeq" id="WP_193081082.1">
    <property type="nucleotide sequence ID" value="NZ_CP045201.1"/>
</dbReference>
<dbReference type="InterPro" id="IPR020471">
    <property type="entry name" value="AKR"/>
</dbReference>
<protein>
    <submittedName>
        <fullName evidence="2">Aldo/keto reductase</fullName>
    </submittedName>
</protein>
<evidence type="ECO:0000313" key="2">
    <source>
        <dbReference type="EMBL" id="QOL82758.1"/>
    </source>
</evidence>
<evidence type="ECO:0000259" key="1">
    <source>
        <dbReference type="Pfam" id="PF00248"/>
    </source>
</evidence>
<name>A0A7L9WTA7_9RHOB</name>
<dbReference type="KEGG" id="pshq:F3W81_19170"/>
<dbReference type="Proteomes" id="UP000594118">
    <property type="component" value="Chromosome"/>
</dbReference>
<dbReference type="PANTHER" id="PTHR42686:SF1">
    <property type="entry name" value="GH17980P-RELATED"/>
    <property type="match status" value="1"/>
</dbReference>
<organism evidence="2 3">
    <name type="scientific">Pseudooceanicola spongiae</name>
    <dbReference type="NCBI Taxonomy" id="2613965"/>
    <lineage>
        <taxon>Bacteria</taxon>
        <taxon>Pseudomonadati</taxon>
        <taxon>Pseudomonadota</taxon>
        <taxon>Alphaproteobacteria</taxon>
        <taxon>Rhodobacterales</taxon>
        <taxon>Paracoccaceae</taxon>
        <taxon>Pseudooceanicola</taxon>
    </lineage>
</organism>
<gene>
    <name evidence="2" type="ORF">F3W81_19170</name>
</gene>
<keyword evidence="3" id="KW-1185">Reference proteome</keyword>
<dbReference type="SUPFAM" id="SSF51430">
    <property type="entry name" value="NAD(P)-linked oxidoreductase"/>
    <property type="match status" value="1"/>
</dbReference>
<dbReference type="GO" id="GO:0016491">
    <property type="term" value="F:oxidoreductase activity"/>
    <property type="evidence" value="ECO:0007669"/>
    <property type="project" value="InterPro"/>
</dbReference>
<evidence type="ECO:0000313" key="3">
    <source>
        <dbReference type="Proteomes" id="UP000594118"/>
    </source>
</evidence>
<dbReference type="InterPro" id="IPR023210">
    <property type="entry name" value="NADP_OxRdtase_dom"/>
</dbReference>
<dbReference type="AlphaFoldDB" id="A0A7L9WTA7"/>
<feature type="domain" description="NADP-dependent oxidoreductase" evidence="1">
    <location>
        <begin position="21"/>
        <end position="338"/>
    </location>
</feature>
<sequence>MTLTAQTLRPLGTTGLTVTALGVGSAPLGGLYGDVTQAEALEMLDTAWSLGIRYFDTAPMYGRGRAEHLVGHMLRDRGAGYTLSSKVGRLMQRARPGLTLPPAQERQRPGPTWHNSLSFRDVYDYSYDGILRSYDDSLQRLGVARIDMLYVHDIGHATHGPYQDGHWHALTSGGGFRALEQLKAAGQISGYGIGANEWQVMRDALEETDLDCCLLAGRYSLIDRDAEAEFLPLAQRRGVALVLGGVFNSGILAADAEAPQMFNYVAAAPEVVARANALRRVCADHGVAMGAAAIRFPMRQPAVACVVIGATSAAQIRQNVTWFSSELPEALWSDLDAALAMV</sequence>